<reference evidence="1" key="1">
    <citation type="submission" date="2024-02" db="EMBL/GenBank/DDBJ databases">
        <title>Metagenome Assembled Genome of Zalaria obscura JY119.</title>
        <authorList>
            <person name="Vighnesh L."/>
            <person name="Jagadeeshwari U."/>
            <person name="Venkata Ramana C."/>
            <person name="Sasikala C."/>
        </authorList>
    </citation>
    <scope>NUCLEOTIDE SEQUENCE</scope>
    <source>
        <strain evidence="1">JY119</strain>
    </source>
</reference>
<proteinExistence type="predicted"/>
<evidence type="ECO:0000313" key="1">
    <source>
        <dbReference type="EMBL" id="KAK8200653.1"/>
    </source>
</evidence>
<protein>
    <submittedName>
        <fullName evidence="1">Uncharacterized protein</fullName>
    </submittedName>
</protein>
<organism evidence="1 2">
    <name type="scientific">Zalaria obscura</name>
    <dbReference type="NCBI Taxonomy" id="2024903"/>
    <lineage>
        <taxon>Eukaryota</taxon>
        <taxon>Fungi</taxon>
        <taxon>Dikarya</taxon>
        <taxon>Ascomycota</taxon>
        <taxon>Pezizomycotina</taxon>
        <taxon>Dothideomycetes</taxon>
        <taxon>Dothideomycetidae</taxon>
        <taxon>Dothideales</taxon>
        <taxon>Zalariaceae</taxon>
        <taxon>Zalaria</taxon>
    </lineage>
</organism>
<gene>
    <name evidence="1" type="ORF">M8818_005968</name>
</gene>
<comment type="caution">
    <text evidence="1">The sequence shown here is derived from an EMBL/GenBank/DDBJ whole genome shotgun (WGS) entry which is preliminary data.</text>
</comment>
<sequence>MGRSDWMLIRSPDPQEGLCMSLVLEPMGRRNWLIEFLALDMGLREPGERVGELGSEDIANGGGASTLRVNSWLRF</sequence>
<name>A0ACC3S704_9PEZI</name>
<dbReference type="EMBL" id="JAMKPW020000038">
    <property type="protein sequence ID" value="KAK8200653.1"/>
    <property type="molecule type" value="Genomic_DNA"/>
</dbReference>
<dbReference type="Proteomes" id="UP001320706">
    <property type="component" value="Unassembled WGS sequence"/>
</dbReference>
<evidence type="ECO:0000313" key="2">
    <source>
        <dbReference type="Proteomes" id="UP001320706"/>
    </source>
</evidence>
<accession>A0ACC3S704</accession>
<keyword evidence="2" id="KW-1185">Reference proteome</keyword>